<dbReference type="Pfam" id="PF20288">
    <property type="entry name" value="MC2"/>
    <property type="match status" value="1"/>
</dbReference>
<dbReference type="STRING" id="419479.SAMN04488563_0765"/>
<dbReference type="EMBL" id="LT629791">
    <property type="protein sequence ID" value="SDU25110.1"/>
    <property type="molecule type" value="Genomic_DNA"/>
</dbReference>
<organism evidence="1 2">
    <name type="scientific">Jiangella alkaliphila</name>
    <dbReference type="NCBI Taxonomy" id="419479"/>
    <lineage>
        <taxon>Bacteria</taxon>
        <taxon>Bacillati</taxon>
        <taxon>Actinomycetota</taxon>
        <taxon>Actinomycetes</taxon>
        <taxon>Jiangellales</taxon>
        <taxon>Jiangellaceae</taxon>
        <taxon>Jiangella</taxon>
    </lineage>
</organism>
<accession>A0A1H2GZR4</accession>
<evidence type="ECO:0008006" key="3">
    <source>
        <dbReference type="Google" id="ProtNLM"/>
    </source>
</evidence>
<dbReference type="InterPro" id="IPR046904">
    <property type="entry name" value="ABC-3C_MC2"/>
</dbReference>
<sequence length="166" mass="18300">MRPLNSPLELGLRALVVLTASFPRSFDIDRLVLMDYCLLHSADLGGPPSVLPPVPTRGGELGVKRSVLEHGVQVMARAQMVDLVATADGLTYRASEEAAPFLRLVDSPLVRSLSEIAAWAASEFSDLPTDEVRDRIRAIADRWTEQWTDEFPSWFGPGPDDEETLL</sequence>
<protein>
    <recommendedName>
        <fullName evidence="3">Threonine transporter</fullName>
    </recommendedName>
</protein>
<evidence type="ECO:0000313" key="2">
    <source>
        <dbReference type="Proteomes" id="UP000182977"/>
    </source>
</evidence>
<dbReference type="Proteomes" id="UP000182977">
    <property type="component" value="Chromosome I"/>
</dbReference>
<evidence type="ECO:0000313" key="1">
    <source>
        <dbReference type="EMBL" id="SDU25110.1"/>
    </source>
</evidence>
<name>A0A1H2GZR4_9ACTN</name>
<dbReference type="AlphaFoldDB" id="A0A1H2GZR4"/>
<keyword evidence="2" id="KW-1185">Reference proteome</keyword>
<proteinExistence type="predicted"/>
<gene>
    <name evidence="1" type="ORF">SAMN04488563_0765</name>
</gene>
<reference evidence="2" key="1">
    <citation type="submission" date="2016-10" db="EMBL/GenBank/DDBJ databases">
        <authorList>
            <person name="Varghese N."/>
            <person name="Submissions S."/>
        </authorList>
    </citation>
    <scope>NUCLEOTIDE SEQUENCE [LARGE SCALE GENOMIC DNA]</scope>
    <source>
        <strain evidence="2">DSM 45079</strain>
    </source>
</reference>